<sequence>MYVVTETLAGRSHYLKAYTIAEVVFGRQNFDAQGDPAVRIEAGRIRRELERYYLMAGGSEPVVITIPKGRYVPIFQASSHCRGDTADEAMAPPSPVSVEPSSSEVAAAPAASRSAGKRWLIAGAAMAAAIAAGAIFLGLEPASKEVASINSRPTIAVDRFEDIAGGSRFSGISGGVTDEIMSKLVKFKDILVVDASGNDQDAVSGLQNARYALQGSVRQDGDRVRSTARLVRRSDGAVIWANHYDSDLRIQSVFEVETALAEEIATAVAQPFGVVFQTDIAPDGAGGWDAYDCSLSYYNYRRSMTAEALQTAQECLRSVTEKFPSDATSLAFLSLTYLDQVRFPYKLGTKPSPKILETASELAKKSAVIDPQNPRVLQALMLTSFFRNDVDAALEAGAAAYQLNPNDTEVAGEYGLRLSMAGKWDTGCDLVSKAVSRNAGPQGYYEVGMALCAFMRGDLQAAELWSRMSDLNYNPMHRMVLASILGASGKIEQAKRELDWLDTKAPALMPVVKREISMRLARPQDQERVLAGLRAAGAAVDQVQPAVTN</sequence>
<dbReference type="InterPro" id="IPR011990">
    <property type="entry name" value="TPR-like_helical_dom_sf"/>
</dbReference>
<gene>
    <name evidence="1" type="ORF">AS026_14010</name>
</gene>
<organism evidence="1 2">
    <name type="scientific">Rhizobium altiplani</name>
    <dbReference type="NCBI Taxonomy" id="1864509"/>
    <lineage>
        <taxon>Bacteria</taxon>
        <taxon>Pseudomonadati</taxon>
        <taxon>Pseudomonadota</taxon>
        <taxon>Alphaproteobacteria</taxon>
        <taxon>Hyphomicrobiales</taxon>
        <taxon>Rhizobiaceae</taxon>
        <taxon>Rhizobium/Agrobacterium group</taxon>
        <taxon>Rhizobium</taxon>
    </lineage>
</organism>
<dbReference type="Gene3D" id="1.25.40.10">
    <property type="entry name" value="Tetratricopeptide repeat domain"/>
    <property type="match status" value="1"/>
</dbReference>
<protein>
    <recommendedName>
        <fullName evidence="3">Adenylate cyclase</fullName>
    </recommendedName>
</protein>
<reference evidence="1 2" key="1">
    <citation type="submission" date="2015-11" db="EMBL/GenBank/DDBJ databases">
        <title>Draft Genome Sequence of the Strain BR 10423 (Rhizobium sp.) isolated from nodules of Mimosa pudica.</title>
        <authorList>
            <person name="Barauna A.C."/>
            <person name="Zilli J.E."/>
            <person name="Simoes-Araujo J.L."/>
            <person name="Reis V.M."/>
            <person name="James E.K."/>
            <person name="Reis F.B.Jr."/>
            <person name="Rouws L.F."/>
            <person name="Passos S.R."/>
            <person name="Gois S.R."/>
        </authorList>
    </citation>
    <scope>NUCLEOTIDE SEQUENCE [LARGE SCALE GENOMIC DNA]</scope>
    <source>
        <strain evidence="1 2">BR10423</strain>
    </source>
</reference>
<accession>A0A109JDW7</accession>
<comment type="caution">
    <text evidence="1">The sequence shown here is derived from an EMBL/GenBank/DDBJ whole genome shotgun (WGS) entry which is preliminary data.</text>
</comment>
<name>A0A109JDW7_9HYPH</name>
<dbReference type="EMBL" id="LNCD01000105">
    <property type="protein sequence ID" value="KWV47094.1"/>
    <property type="molecule type" value="Genomic_DNA"/>
</dbReference>
<dbReference type="OrthoDB" id="100177at2"/>
<evidence type="ECO:0008006" key="3">
    <source>
        <dbReference type="Google" id="ProtNLM"/>
    </source>
</evidence>
<keyword evidence="2" id="KW-1185">Reference proteome</keyword>
<evidence type="ECO:0000313" key="2">
    <source>
        <dbReference type="Proteomes" id="UP000068164"/>
    </source>
</evidence>
<dbReference type="Proteomes" id="UP000068164">
    <property type="component" value="Unassembled WGS sequence"/>
</dbReference>
<evidence type="ECO:0000313" key="1">
    <source>
        <dbReference type="EMBL" id="KWV47094.1"/>
    </source>
</evidence>
<dbReference type="AlphaFoldDB" id="A0A109JDW7"/>
<dbReference type="SUPFAM" id="SSF48452">
    <property type="entry name" value="TPR-like"/>
    <property type="match status" value="1"/>
</dbReference>
<proteinExistence type="predicted"/>